<gene>
    <name evidence="1" type="ORF">B1A_03954</name>
</gene>
<reference evidence="1" key="1">
    <citation type="submission" date="2013-08" db="EMBL/GenBank/DDBJ databases">
        <authorList>
            <person name="Mendez C."/>
            <person name="Richter M."/>
            <person name="Ferrer M."/>
            <person name="Sanchez J."/>
        </authorList>
    </citation>
    <scope>NUCLEOTIDE SEQUENCE</scope>
</reference>
<dbReference type="InterPro" id="IPR013078">
    <property type="entry name" value="His_Pase_superF_clade-1"/>
</dbReference>
<dbReference type="InterPro" id="IPR001345">
    <property type="entry name" value="PG/BPGM_mutase_AS"/>
</dbReference>
<organism evidence="1">
    <name type="scientific">mine drainage metagenome</name>
    <dbReference type="NCBI Taxonomy" id="410659"/>
    <lineage>
        <taxon>unclassified sequences</taxon>
        <taxon>metagenomes</taxon>
        <taxon>ecological metagenomes</taxon>
    </lineage>
</organism>
<dbReference type="AlphaFoldDB" id="T1BRG1"/>
<protein>
    <submittedName>
        <fullName evidence="1">Phosphoglycerate mutase domain protein</fullName>
        <ecNumber evidence="1">3.1.3.13</ecNumber>
    </submittedName>
</protein>
<dbReference type="PANTHER" id="PTHR48100">
    <property type="entry name" value="BROAD-SPECIFICITY PHOSPHATASE YOR283W-RELATED"/>
    <property type="match status" value="1"/>
</dbReference>
<sequence length="87" mass="9669">MEDNQDEGSREIFLLRHGETDWNLKGRIQGHADIPLNNNGIELARTVVGKLNGVKIQKIISSDLTRAAETAELSIACSTYKPHLIQD</sequence>
<dbReference type="InterPro" id="IPR050275">
    <property type="entry name" value="PGM_Phosphatase"/>
</dbReference>
<accession>T1BRG1</accession>
<dbReference type="EC" id="3.1.3.13" evidence="1"/>
<dbReference type="Pfam" id="PF00300">
    <property type="entry name" value="His_Phos_1"/>
    <property type="match status" value="1"/>
</dbReference>
<name>T1BRG1_9ZZZZ</name>
<dbReference type="PROSITE" id="PS00175">
    <property type="entry name" value="PG_MUTASE"/>
    <property type="match status" value="1"/>
</dbReference>
<dbReference type="CDD" id="cd07067">
    <property type="entry name" value="HP_PGM_like"/>
    <property type="match status" value="1"/>
</dbReference>
<proteinExistence type="predicted"/>
<dbReference type="Gene3D" id="3.40.50.1240">
    <property type="entry name" value="Phosphoglycerate mutase-like"/>
    <property type="match status" value="1"/>
</dbReference>
<dbReference type="SMART" id="SM00855">
    <property type="entry name" value="PGAM"/>
    <property type="match status" value="1"/>
</dbReference>
<dbReference type="GO" id="GO:0016791">
    <property type="term" value="F:phosphatase activity"/>
    <property type="evidence" value="ECO:0007669"/>
    <property type="project" value="TreeGrafter"/>
</dbReference>
<evidence type="ECO:0000313" key="1">
    <source>
        <dbReference type="EMBL" id="EQD75476.1"/>
    </source>
</evidence>
<comment type="caution">
    <text evidence="1">The sequence shown here is derived from an EMBL/GenBank/DDBJ whole genome shotgun (WGS) entry which is preliminary data.</text>
</comment>
<dbReference type="InterPro" id="IPR029033">
    <property type="entry name" value="His_PPase_superfam"/>
</dbReference>
<dbReference type="EMBL" id="AUZX01002887">
    <property type="protein sequence ID" value="EQD75476.1"/>
    <property type="molecule type" value="Genomic_DNA"/>
</dbReference>
<reference evidence="1" key="2">
    <citation type="journal article" date="2014" name="ISME J.">
        <title>Microbial stratification in low pH oxic and suboxic macroscopic growths along an acid mine drainage.</title>
        <authorList>
            <person name="Mendez-Garcia C."/>
            <person name="Mesa V."/>
            <person name="Sprenger R.R."/>
            <person name="Richter M."/>
            <person name="Diez M.S."/>
            <person name="Solano J."/>
            <person name="Bargiela R."/>
            <person name="Golyshina O.V."/>
            <person name="Manteca A."/>
            <person name="Ramos J.L."/>
            <person name="Gallego J.R."/>
            <person name="Llorente I."/>
            <person name="Martins Dos Santos V.A."/>
            <person name="Jensen O.N."/>
            <person name="Pelaez A.I."/>
            <person name="Sanchez J."/>
            <person name="Ferrer M."/>
        </authorList>
    </citation>
    <scope>NUCLEOTIDE SEQUENCE</scope>
</reference>
<dbReference type="SUPFAM" id="SSF53254">
    <property type="entry name" value="Phosphoglycerate mutase-like"/>
    <property type="match status" value="1"/>
</dbReference>
<keyword evidence="1" id="KW-0378">Hydrolase</keyword>